<dbReference type="PANTHER" id="PTHR31960:SF2">
    <property type="entry name" value="F-BOX PROTEIN PP2-A15"/>
    <property type="match status" value="1"/>
</dbReference>
<dbReference type="SUPFAM" id="SSF81383">
    <property type="entry name" value="F-box domain"/>
    <property type="match status" value="1"/>
</dbReference>
<organism evidence="2">
    <name type="scientific">Araucaria cunninghamii</name>
    <name type="common">Hoop pine</name>
    <name type="synonym">Moreton Bay pine</name>
    <dbReference type="NCBI Taxonomy" id="56994"/>
    <lineage>
        <taxon>Eukaryota</taxon>
        <taxon>Viridiplantae</taxon>
        <taxon>Streptophyta</taxon>
        <taxon>Embryophyta</taxon>
        <taxon>Tracheophyta</taxon>
        <taxon>Spermatophyta</taxon>
        <taxon>Pinopsida</taxon>
        <taxon>Pinidae</taxon>
        <taxon>Conifers II</taxon>
        <taxon>Araucariales</taxon>
        <taxon>Araucariaceae</taxon>
        <taxon>Araucaria</taxon>
    </lineage>
</organism>
<dbReference type="EMBL" id="GCKF01040686">
    <property type="protein sequence ID" value="JAG95394.1"/>
    <property type="molecule type" value="Transcribed_RNA"/>
</dbReference>
<dbReference type="SMART" id="SM00256">
    <property type="entry name" value="FBOX"/>
    <property type="match status" value="1"/>
</dbReference>
<dbReference type="InterPro" id="IPR025886">
    <property type="entry name" value="PP2-like"/>
</dbReference>
<accession>A0A0D6QXW3</accession>
<protein>
    <recommendedName>
        <fullName evidence="1">F-box domain-containing protein</fullName>
    </recommendedName>
</protein>
<dbReference type="Pfam" id="PF14299">
    <property type="entry name" value="PP2"/>
    <property type="match status" value="1"/>
</dbReference>
<dbReference type="PROSITE" id="PS50181">
    <property type="entry name" value="FBOX"/>
    <property type="match status" value="1"/>
</dbReference>
<dbReference type="InterPro" id="IPR036047">
    <property type="entry name" value="F-box-like_dom_sf"/>
</dbReference>
<sequence>MEGGNHRSDVGLRDLPENCISTILSFTTPKDVCRLAVVSALWSSAANADTVWEKMLPSHYHYILSRAVVPLGFSSRKELYFNLCDSFLIDNGTKAMWVDRSTGQIGCMVSARGLCITWSGDNRYWDWVSSDDSRFEQLAKLRLVWWFDVYGRFDCTLLLPNTHYRVSFIVKMEGIIVRYGASTPFNFCLTTTAGNHIESARFLNDLERPVENTTPLRHGENGWMEFVAGEFFLEESCGEIEFFMKNIDCSFAKRGVLLDGVKIEPMH</sequence>
<dbReference type="AlphaFoldDB" id="A0A0D6QXW3"/>
<reference evidence="2" key="1">
    <citation type="submission" date="2015-03" db="EMBL/GenBank/DDBJ databases">
        <title>A transcriptome of Araucaria cunninghamii, an australian fine timber species.</title>
        <authorList>
            <person name="Jing Yi C.J.Y."/>
            <person name="Yin San L.Y.S."/>
            <person name="Abdul Karim S.S."/>
            <person name="Wan Azmi N.N."/>
            <person name="Hercus R.R."/>
            <person name="Croft L.L."/>
        </authorList>
    </citation>
    <scope>NUCLEOTIDE SEQUENCE</scope>
    <source>
        <strain evidence="2">MI0301</strain>
        <tissue evidence="2">Leaf</tissue>
    </source>
</reference>
<proteinExistence type="predicted"/>
<name>A0A0D6QXW3_ARACU</name>
<evidence type="ECO:0000313" key="2">
    <source>
        <dbReference type="EMBL" id="JAG95394.1"/>
    </source>
</evidence>
<dbReference type="EMBL" id="GCKF01040685">
    <property type="protein sequence ID" value="JAG95395.1"/>
    <property type="molecule type" value="Transcribed_RNA"/>
</dbReference>
<dbReference type="PANTHER" id="PTHR31960">
    <property type="entry name" value="F-BOX PROTEIN PP2-A15"/>
    <property type="match status" value="1"/>
</dbReference>
<dbReference type="InterPro" id="IPR001810">
    <property type="entry name" value="F-box_dom"/>
</dbReference>
<dbReference type="Gene3D" id="1.20.1280.50">
    <property type="match status" value="1"/>
</dbReference>
<evidence type="ECO:0000259" key="1">
    <source>
        <dbReference type="PROSITE" id="PS50181"/>
    </source>
</evidence>
<dbReference type="Pfam" id="PF12937">
    <property type="entry name" value="F-box-like"/>
    <property type="match status" value="1"/>
</dbReference>
<feature type="domain" description="F-box" evidence="1">
    <location>
        <begin position="9"/>
        <end position="55"/>
    </location>
</feature>
<dbReference type="CDD" id="cd22162">
    <property type="entry name" value="F-box_AtSKIP3-like"/>
    <property type="match status" value="1"/>
</dbReference>